<feature type="transmembrane region" description="Helical" evidence="1">
    <location>
        <begin position="72"/>
        <end position="92"/>
    </location>
</feature>
<evidence type="ECO:0000313" key="2">
    <source>
        <dbReference type="EMBL" id="CAK0842558.1"/>
    </source>
</evidence>
<dbReference type="EMBL" id="CAUYUJ010014526">
    <property type="protein sequence ID" value="CAK0842558.1"/>
    <property type="molecule type" value="Genomic_DNA"/>
</dbReference>
<organism evidence="2 3">
    <name type="scientific">Prorocentrum cordatum</name>
    <dbReference type="NCBI Taxonomy" id="2364126"/>
    <lineage>
        <taxon>Eukaryota</taxon>
        <taxon>Sar</taxon>
        <taxon>Alveolata</taxon>
        <taxon>Dinophyceae</taxon>
        <taxon>Prorocentrales</taxon>
        <taxon>Prorocentraceae</taxon>
        <taxon>Prorocentrum</taxon>
    </lineage>
</organism>
<keyword evidence="1" id="KW-0812">Transmembrane</keyword>
<evidence type="ECO:0000313" key="3">
    <source>
        <dbReference type="Proteomes" id="UP001189429"/>
    </source>
</evidence>
<comment type="caution">
    <text evidence="2">The sequence shown here is derived from an EMBL/GenBank/DDBJ whole genome shotgun (WGS) entry which is preliminary data.</text>
</comment>
<dbReference type="Proteomes" id="UP001189429">
    <property type="component" value="Unassembled WGS sequence"/>
</dbReference>
<gene>
    <name evidence="2" type="ORF">PCOR1329_LOCUS37324</name>
</gene>
<keyword evidence="3" id="KW-1185">Reference proteome</keyword>
<name>A0ABN9TB44_9DINO</name>
<proteinExistence type="predicted"/>
<keyword evidence="1" id="KW-0472">Membrane</keyword>
<accession>A0ABN9TB44</accession>
<protein>
    <submittedName>
        <fullName evidence="2">Uncharacterized protein</fullName>
    </submittedName>
</protein>
<keyword evidence="1" id="KW-1133">Transmembrane helix</keyword>
<reference evidence="2" key="1">
    <citation type="submission" date="2023-10" db="EMBL/GenBank/DDBJ databases">
        <authorList>
            <person name="Chen Y."/>
            <person name="Shah S."/>
            <person name="Dougan E. K."/>
            <person name="Thang M."/>
            <person name="Chan C."/>
        </authorList>
    </citation>
    <scope>NUCLEOTIDE SEQUENCE [LARGE SCALE GENOMIC DNA]</scope>
</reference>
<sequence length="398" mass="43099">MDGLLSPWAAFVAAWSATIGACWPWSWRAPAAPARHPPPPLARGSEDDCHCSCDAELRRAIDRQAEVIGLQLGVWALRCLLVAVLCGGLLLLSGAGWSRGPTDHGGILRWFIDVIADTFDLDTSDPQILARHENDPAGLFWHHRVLLFRADGGTWIALTPDHDLVRVMLLDVRHEALEWRAPPPGHVANQVYARDPASGAALAVFRSRAKMMGQLLGVGQVDAVERMFGEIVEAGIVEDGAWGTSFDNKGATALDCEEFFARKTAVSAMPDVKTTMKTDMGDARTLGERLVEAGQWGPRLSEAVALMCDAEQANFPLSGVRSVAEFLGSAASGPGNMVSSQAELERLAESARLIVRWAMQTEIAVERNPRHLDYSGLDIVISTLVNAVGRASTFKFNS</sequence>
<evidence type="ECO:0000256" key="1">
    <source>
        <dbReference type="SAM" id="Phobius"/>
    </source>
</evidence>